<evidence type="ECO:0000313" key="2">
    <source>
        <dbReference type="EMBL" id="KAK3789277.1"/>
    </source>
</evidence>
<name>A0AAE1AK91_9GAST</name>
<evidence type="ECO:0000256" key="1">
    <source>
        <dbReference type="SAM" id="MobiDB-lite"/>
    </source>
</evidence>
<dbReference type="EMBL" id="JAWDGP010001678">
    <property type="protein sequence ID" value="KAK3789277.1"/>
    <property type="molecule type" value="Genomic_DNA"/>
</dbReference>
<keyword evidence="3" id="KW-1185">Reference proteome</keyword>
<dbReference type="AlphaFoldDB" id="A0AAE1AK91"/>
<reference evidence="2" key="1">
    <citation type="journal article" date="2023" name="G3 (Bethesda)">
        <title>A reference genome for the long-term kleptoplast-retaining sea slug Elysia crispata morphotype clarki.</title>
        <authorList>
            <person name="Eastman K.E."/>
            <person name="Pendleton A.L."/>
            <person name="Shaikh M.A."/>
            <person name="Suttiyut T."/>
            <person name="Ogas R."/>
            <person name="Tomko P."/>
            <person name="Gavelis G."/>
            <person name="Widhalm J.R."/>
            <person name="Wisecaver J.H."/>
        </authorList>
    </citation>
    <scope>NUCLEOTIDE SEQUENCE</scope>
    <source>
        <strain evidence="2">ECLA1</strain>
    </source>
</reference>
<gene>
    <name evidence="2" type="ORF">RRG08_001667</name>
</gene>
<accession>A0AAE1AK91</accession>
<evidence type="ECO:0000313" key="3">
    <source>
        <dbReference type="Proteomes" id="UP001283361"/>
    </source>
</evidence>
<protein>
    <submittedName>
        <fullName evidence="2">Uncharacterized protein</fullName>
    </submittedName>
</protein>
<feature type="region of interest" description="Disordered" evidence="1">
    <location>
        <begin position="35"/>
        <end position="70"/>
    </location>
</feature>
<organism evidence="2 3">
    <name type="scientific">Elysia crispata</name>
    <name type="common">lettuce slug</name>
    <dbReference type="NCBI Taxonomy" id="231223"/>
    <lineage>
        <taxon>Eukaryota</taxon>
        <taxon>Metazoa</taxon>
        <taxon>Spiralia</taxon>
        <taxon>Lophotrochozoa</taxon>
        <taxon>Mollusca</taxon>
        <taxon>Gastropoda</taxon>
        <taxon>Heterobranchia</taxon>
        <taxon>Euthyneura</taxon>
        <taxon>Panpulmonata</taxon>
        <taxon>Sacoglossa</taxon>
        <taxon>Placobranchoidea</taxon>
        <taxon>Plakobranchidae</taxon>
        <taxon>Elysia</taxon>
    </lineage>
</organism>
<dbReference type="Proteomes" id="UP001283361">
    <property type="component" value="Unassembled WGS sequence"/>
</dbReference>
<sequence length="458" mass="48666">MARRRQHHSALELVEAGRGRSEVCGDFGVTRCYARGPSRQQRQTKKFGKHTTAAGPPRHGAGSANSPGHSDQRRLAVLLKRDVDINSLVSGIHVDINGPMCRVKIIIDINGLVSGIDVDINGFVSGIDVDINGFVSDVDINGLVSGIDVDINGLVSGIDVDINGLVSGIDVDINGLVSGIDVDINGLVSGIDVDINGLVSGIDVDINGLVSGIDVDINSLESDVDIDGLVSGIDVDINGFVSGIDVDINGLVSGIDVDINGLVSGIDLDINGHVSGINLDINGHVSGIDVDINSLVSDLSMAKMALSIFLIHGRRLFRLGMPVRELWLIITQVTKRAAVNLDSSPATRKLYGPCSCRTTICADQPNVFQAFVEVRPLTTNPVSNETRDELLKTKLQVQFVSHSLPPDPPKQKLRVTVLQVEVSVLLERVLVLPENTTGNGALPHKLSLLGRSSVLCLE</sequence>
<comment type="caution">
    <text evidence="2">The sequence shown here is derived from an EMBL/GenBank/DDBJ whole genome shotgun (WGS) entry which is preliminary data.</text>
</comment>
<proteinExistence type="predicted"/>